<name>A0AA38WBS2_9ASTR</name>
<proteinExistence type="predicted"/>
<dbReference type="Proteomes" id="UP001172457">
    <property type="component" value="Chromosome 7"/>
</dbReference>
<comment type="caution">
    <text evidence="1">The sequence shown here is derived from an EMBL/GenBank/DDBJ whole genome shotgun (WGS) entry which is preliminary data.</text>
</comment>
<sequence length="139" mass="15413">MLLFSDTHHGDTPRLLYIYRRWVNSIYTIKGGFALLLLKHGPEVAFGTQIGCDKMGHASLYLSVELTFRGAFGTLDQTEQDVSGDGVGSFILKSSSFPPAAGGGGLEMVTKKSAKYSITLQYLVLEEIYQDEEEQKYHL</sequence>
<keyword evidence="2" id="KW-1185">Reference proteome</keyword>
<gene>
    <name evidence="1" type="ORF">OSB04_029032</name>
</gene>
<reference evidence="1" key="1">
    <citation type="submission" date="2023-03" db="EMBL/GenBank/DDBJ databases">
        <title>Chromosome-scale reference genome and RAD-based genetic map of yellow starthistle (Centaurea solstitialis) reveal putative structural variation and QTLs associated with invader traits.</title>
        <authorList>
            <person name="Reatini B."/>
            <person name="Cang F.A."/>
            <person name="Jiang Q."/>
            <person name="Mckibben M.T.W."/>
            <person name="Barker M.S."/>
            <person name="Rieseberg L.H."/>
            <person name="Dlugosch K.M."/>
        </authorList>
    </citation>
    <scope>NUCLEOTIDE SEQUENCE</scope>
    <source>
        <strain evidence="1">CAN-66</strain>
        <tissue evidence="1">Leaf</tissue>
    </source>
</reference>
<evidence type="ECO:0000313" key="1">
    <source>
        <dbReference type="EMBL" id="KAJ9542526.1"/>
    </source>
</evidence>
<dbReference type="AlphaFoldDB" id="A0AA38WBS2"/>
<accession>A0AA38WBS2</accession>
<organism evidence="1 2">
    <name type="scientific">Centaurea solstitialis</name>
    <name type="common">yellow star-thistle</name>
    <dbReference type="NCBI Taxonomy" id="347529"/>
    <lineage>
        <taxon>Eukaryota</taxon>
        <taxon>Viridiplantae</taxon>
        <taxon>Streptophyta</taxon>
        <taxon>Embryophyta</taxon>
        <taxon>Tracheophyta</taxon>
        <taxon>Spermatophyta</taxon>
        <taxon>Magnoliopsida</taxon>
        <taxon>eudicotyledons</taxon>
        <taxon>Gunneridae</taxon>
        <taxon>Pentapetalae</taxon>
        <taxon>asterids</taxon>
        <taxon>campanulids</taxon>
        <taxon>Asterales</taxon>
        <taxon>Asteraceae</taxon>
        <taxon>Carduoideae</taxon>
        <taxon>Cardueae</taxon>
        <taxon>Centaureinae</taxon>
        <taxon>Centaurea</taxon>
    </lineage>
</organism>
<evidence type="ECO:0000313" key="2">
    <source>
        <dbReference type="Proteomes" id="UP001172457"/>
    </source>
</evidence>
<dbReference type="EMBL" id="JARYMX010000007">
    <property type="protein sequence ID" value="KAJ9542526.1"/>
    <property type="molecule type" value="Genomic_DNA"/>
</dbReference>
<protein>
    <submittedName>
        <fullName evidence="1">Uncharacterized protein</fullName>
    </submittedName>
</protein>